<dbReference type="Gene3D" id="3.40.190.10">
    <property type="entry name" value="Periplasmic binding protein-like II"/>
    <property type="match status" value="1"/>
</dbReference>
<accession>A0A1I4DAK5</accession>
<dbReference type="EMBL" id="FORT01000023">
    <property type="protein sequence ID" value="SFK89840.1"/>
    <property type="molecule type" value="Genomic_DNA"/>
</dbReference>
<evidence type="ECO:0000256" key="5">
    <source>
        <dbReference type="SAM" id="SignalP"/>
    </source>
</evidence>
<dbReference type="Pfam" id="PF00496">
    <property type="entry name" value="SBP_bac_5"/>
    <property type="match status" value="1"/>
</dbReference>
<name>A0A1I4DAK5_9BACL</name>
<dbReference type="Gene3D" id="3.10.105.10">
    <property type="entry name" value="Dipeptide-binding Protein, Domain 3"/>
    <property type="match status" value="2"/>
</dbReference>
<dbReference type="InterPro" id="IPR039424">
    <property type="entry name" value="SBP_5"/>
</dbReference>
<feature type="compositionally biased region" description="Basic and acidic residues" evidence="4">
    <location>
        <begin position="37"/>
        <end position="48"/>
    </location>
</feature>
<evidence type="ECO:0000256" key="4">
    <source>
        <dbReference type="SAM" id="MobiDB-lite"/>
    </source>
</evidence>
<feature type="region of interest" description="Disordered" evidence="4">
    <location>
        <begin position="27"/>
        <end position="48"/>
    </location>
</feature>
<dbReference type="GO" id="GO:0015833">
    <property type="term" value="P:peptide transport"/>
    <property type="evidence" value="ECO:0007669"/>
    <property type="project" value="TreeGrafter"/>
</dbReference>
<gene>
    <name evidence="7" type="ORF">SAMN05518846_12331</name>
</gene>
<dbReference type="SUPFAM" id="SSF53850">
    <property type="entry name" value="Periplasmic binding protein-like II"/>
    <property type="match status" value="2"/>
</dbReference>
<dbReference type="PANTHER" id="PTHR30290:SF9">
    <property type="entry name" value="OLIGOPEPTIDE-BINDING PROTEIN APPA"/>
    <property type="match status" value="1"/>
</dbReference>
<proteinExistence type="inferred from homology"/>
<sequence>MKKAAKWKYGLMATTVLLGTVLSACTSETQTQPKSTDTPKTEPADAKSREIRTLQILSRPQASAPDEYERANLIAGAMKELGINAEIKAMPYEQQSDIVWYKRDEWDMTGWQMAARPERLDPDEFVYNLFHSSTAKDGYNFIGYNNPEYDKIAEQQRITVDREERKNLIFKAQELIASDVAYLFNVHPKLKYVYNHQVFDPNSVVEMAGMGIRNIWTYLNAAPIGQQKNMILNSNDSVQALNPFYISGAFDSWVTELIWDRLMRIDKDGLPKPWAAESVTWKTDTLIEIKLRANMKWHDGKPVTAEDVKFSYEAPLTGEVPMYKPFVEIIDKIDIKDPLTLEFTLKRPWAAFETASLSKLNLVPKHIWGPIIEDLKNKPENAESYQEKTPIGSGPFKYENWKFKEEVVLSANTEHFSPPKIEKWIMREIPNTEASLGMIENGEINFLAVFPGDGQLLQQKVEASPNLTMVTTTDLGFQFFAMNHRRPPFNDVAFRRALAAAVDRDMMAQVVYKGFAEPGDSVISPALPIWKNPSLPYPSGGVEEAKKILQEAGYEWDAAGKLLYPAGKKEELGK</sequence>
<evidence type="ECO:0000256" key="2">
    <source>
        <dbReference type="ARBA" id="ARBA00022448"/>
    </source>
</evidence>
<dbReference type="CDD" id="cd00995">
    <property type="entry name" value="PBP2_NikA_DppA_OppA_like"/>
    <property type="match status" value="1"/>
</dbReference>
<feature type="compositionally biased region" description="Polar residues" evidence="4">
    <location>
        <begin position="27"/>
        <end position="36"/>
    </location>
</feature>
<dbReference type="Proteomes" id="UP000198915">
    <property type="component" value="Unassembled WGS sequence"/>
</dbReference>
<keyword evidence="8" id="KW-1185">Reference proteome</keyword>
<dbReference type="AlphaFoldDB" id="A0A1I4DAK5"/>
<feature type="chain" id="PRO_5038904365" evidence="5">
    <location>
        <begin position="27"/>
        <end position="574"/>
    </location>
</feature>
<keyword evidence="2" id="KW-0813">Transport</keyword>
<evidence type="ECO:0000256" key="1">
    <source>
        <dbReference type="ARBA" id="ARBA00005695"/>
    </source>
</evidence>
<reference evidence="8" key="1">
    <citation type="submission" date="2016-10" db="EMBL/GenBank/DDBJ databases">
        <authorList>
            <person name="Varghese N."/>
            <person name="Submissions S."/>
        </authorList>
    </citation>
    <scope>NUCLEOTIDE SEQUENCE [LARGE SCALE GENOMIC DNA]</scope>
    <source>
        <strain evidence="8">OK042</strain>
    </source>
</reference>
<feature type="domain" description="Solute-binding protein family 5" evidence="6">
    <location>
        <begin position="271"/>
        <end position="562"/>
    </location>
</feature>
<dbReference type="STRING" id="1884381.SAMN05518846_12331"/>
<dbReference type="PANTHER" id="PTHR30290">
    <property type="entry name" value="PERIPLASMIC BINDING COMPONENT OF ABC TRANSPORTER"/>
    <property type="match status" value="1"/>
</dbReference>
<organism evidence="7 8">
    <name type="scientific">Brevibacillus centrosporus</name>
    <dbReference type="NCBI Taxonomy" id="54910"/>
    <lineage>
        <taxon>Bacteria</taxon>
        <taxon>Bacillati</taxon>
        <taxon>Bacillota</taxon>
        <taxon>Bacilli</taxon>
        <taxon>Bacillales</taxon>
        <taxon>Paenibacillaceae</taxon>
        <taxon>Brevibacillus</taxon>
    </lineage>
</organism>
<evidence type="ECO:0000313" key="7">
    <source>
        <dbReference type="EMBL" id="SFK89840.1"/>
    </source>
</evidence>
<dbReference type="Gene3D" id="3.90.76.10">
    <property type="entry name" value="Dipeptide-binding Protein, Domain 1"/>
    <property type="match status" value="1"/>
</dbReference>
<dbReference type="PROSITE" id="PS51257">
    <property type="entry name" value="PROKAR_LIPOPROTEIN"/>
    <property type="match status" value="1"/>
</dbReference>
<dbReference type="RefSeq" id="WP_258957944.1">
    <property type="nucleotide sequence ID" value="NZ_FORT01000023.1"/>
</dbReference>
<keyword evidence="3 5" id="KW-0732">Signal</keyword>
<evidence type="ECO:0000259" key="6">
    <source>
        <dbReference type="Pfam" id="PF00496"/>
    </source>
</evidence>
<evidence type="ECO:0000256" key="3">
    <source>
        <dbReference type="ARBA" id="ARBA00022729"/>
    </source>
</evidence>
<evidence type="ECO:0000313" key="8">
    <source>
        <dbReference type="Proteomes" id="UP000198915"/>
    </source>
</evidence>
<protein>
    <submittedName>
        <fullName evidence="7">Peptide/nickel transport system substrate-binding protein</fullName>
    </submittedName>
</protein>
<dbReference type="InterPro" id="IPR000914">
    <property type="entry name" value="SBP_5_dom"/>
</dbReference>
<feature type="signal peptide" evidence="5">
    <location>
        <begin position="1"/>
        <end position="26"/>
    </location>
</feature>
<comment type="similarity">
    <text evidence="1">Belongs to the bacterial solute-binding protein 5 family.</text>
</comment>
<dbReference type="GO" id="GO:1904680">
    <property type="term" value="F:peptide transmembrane transporter activity"/>
    <property type="evidence" value="ECO:0007669"/>
    <property type="project" value="TreeGrafter"/>
</dbReference>